<dbReference type="PaxDb" id="2903-EOD29432"/>
<evidence type="ECO:0000313" key="2">
    <source>
        <dbReference type="Proteomes" id="UP000013827"/>
    </source>
</evidence>
<dbReference type="KEGG" id="ehx:EMIHUDRAFT_353348"/>
<dbReference type="AlphaFoldDB" id="A0A0D3K0Z7"/>
<keyword evidence="2" id="KW-1185">Reference proteome</keyword>
<protein>
    <submittedName>
        <fullName evidence="1">Uncharacterized protein</fullName>
    </submittedName>
</protein>
<reference evidence="1" key="2">
    <citation type="submission" date="2024-10" db="UniProtKB">
        <authorList>
            <consortium name="EnsemblProtists"/>
        </authorList>
    </citation>
    <scope>IDENTIFICATION</scope>
</reference>
<dbReference type="RefSeq" id="XP_005781861.1">
    <property type="nucleotide sequence ID" value="XM_005781804.1"/>
</dbReference>
<evidence type="ECO:0000313" key="1">
    <source>
        <dbReference type="EnsemblProtists" id="EOD29432"/>
    </source>
</evidence>
<dbReference type="Proteomes" id="UP000013827">
    <property type="component" value="Unassembled WGS sequence"/>
</dbReference>
<name>A0A0D3K0Z7_EMIH1</name>
<dbReference type="HOGENOM" id="CLU_1484650_0_0_1"/>
<dbReference type="GeneID" id="19046781"/>
<organism evidence="1 2">
    <name type="scientific">Emiliania huxleyi (strain CCMP1516)</name>
    <dbReference type="NCBI Taxonomy" id="280463"/>
    <lineage>
        <taxon>Eukaryota</taxon>
        <taxon>Haptista</taxon>
        <taxon>Haptophyta</taxon>
        <taxon>Prymnesiophyceae</taxon>
        <taxon>Isochrysidales</taxon>
        <taxon>Noelaerhabdaceae</taxon>
        <taxon>Emiliania</taxon>
    </lineage>
</organism>
<proteinExistence type="predicted"/>
<reference evidence="2" key="1">
    <citation type="journal article" date="2013" name="Nature">
        <title>Pan genome of the phytoplankton Emiliania underpins its global distribution.</title>
        <authorList>
            <person name="Read B.A."/>
            <person name="Kegel J."/>
            <person name="Klute M.J."/>
            <person name="Kuo A."/>
            <person name="Lefebvre S.C."/>
            <person name="Maumus F."/>
            <person name="Mayer C."/>
            <person name="Miller J."/>
            <person name="Monier A."/>
            <person name="Salamov A."/>
            <person name="Young J."/>
            <person name="Aguilar M."/>
            <person name="Claverie J.M."/>
            <person name="Frickenhaus S."/>
            <person name="Gonzalez K."/>
            <person name="Herman E.K."/>
            <person name="Lin Y.C."/>
            <person name="Napier J."/>
            <person name="Ogata H."/>
            <person name="Sarno A.F."/>
            <person name="Shmutz J."/>
            <person name="Schroeder D."/>
            <person name="de Vargas C."/>
            <person name="Verret F."/>
            <person name="von Dassow P."/>
            <person name="Valentin K."/>
            <person name="Van de Peer Y."/>
            <person name="Wheeler G."/>
            <person name="Dacks J.B."/>
            <person name="Delwiche C.F."/>
            <person name="Dyhrman S.T."/>
            <person name="Glockner G."/>
            <person name="John U."/>
            <person name="Richards T."/>
            <person name="Worden A.Z."/>
            <person name="Zhang X."/>
            <person name="Grigoriev I.V."/>
            <person name="Allen A.E."/>
            <person name="Bidle K."/>
            <person name="Borodovsky M."/>
            <person name="Bowler C."/>
            <person name="Brownlee C."/>
            <person name="Cock J.M."/>
            <person name="Elias M."/>
            <person name="Gladyshev V.N."/>
            <person name="Groth M."/>
            <person name="Guda C."/>
            <person name="Hadaegh A."/>
            <person name="Iglesias-Rodriguez M.D."/>
            <person name="Jenkins J."/>
            <person name="Jones B.M."/>
            <person name="Lawson T."/>
            <person name="Leese F."/>
            <person name="Lindquist E."/>
            <person name="Lobanov A."/>
            <person name="Lomsadze A."/>
            <person name="Malik S.B."/>
            <person name="Marsh M.E."/>
            <person name="Mackinder L."/>
            <person name="Mock T."/>
            <person name="Mueller-Roeber B."/>
            <person name="Pagarete A."/>
            <person name="Parker M."/>
            <person name="Probert I."/>
            <person name="Quesneville H."/>
            <person name="Raines C."/>
            <person name="Rensing S.A."/>
            <person name="Riano-Pachon D.M."/>
            <person name="Richier S."/>
            <person name="Rokitta S."/>
            <person name="Shiraiwa Y."/>
            <person name="Soanes D.M."/>
            <person name="van der Giezen M."/>
            <person name="Wahlund T.M."/>
            <person name="Williams B."/>
            <person name="Wilson W."/>
            <person name="Wolfe G."/>
            <person name="Wurch L.L."/>
        </authorList>
    </citation>
    <scope>NUCLEOTIDE SEQUENCE</scope>
</reference>
<sequence>MLISAALAQLALHADPSGVPAVHHSARRLILLRPAATVAATETADALAEHFGADVRFVLASPTPASLGGAEHLAARLSPTVIGGLGVETSQGLAGEAAAREEALAVRDFVIRGTRDGSASVIVSDERGLHEILAEALGSEEAACVPDSSVSVLDFGPGSWPAVVADEPPTAQIIGFTPSRSS</sequence>
<accession>A0A0D3K0Z7</accession>
<dbReference type="EnsemblProtists" id="EOD29432">
    <property type="protein sequence ID" value="EOD29432"/>
    <property type="gene ID" value="EMIHUDRAFT_353348"/>
</dbReference>